<evidence type="ECO:0000313" key="1">
    <source>
        <dbReference type="EMBL" id="KIO23536.1"/>
    </source>
</evidence>
<keyword evidence="2" id="KW-1185">Reference proteome</keyword>
<dbReference type="Proteomes" id="UP000054248">
    <property type="component" value="Unassembled WGS sequence"/>
</dbReference>
<proteinExistence type="predicted"/>
<gene>
    <name evidence="1" type="ORF">M407DRAFT_109050</name>
</gene>
<dbReference type="HOGENOM" id="CLU_2279503_0_0_1"/>
<evidence type="ECO:0000313" key="2">
    <source>
        <dbReference type="Proteomes" id="UP000054248"/>
    </source>
</evidence>
<dbReference type="EMBL" id="KN823082">
    <property type="protein sequence ID" value="KIO23536.1"/>
    <property type="molecule type" value="Genomic_DNA"/>
</dbReference>
<protein>
    <submittedName>
        <fullName evidence="1">Uncharacterized protein</fullName>
    </submittedName>
</protein>
<reference evidence="1 2" key="1">
    <citation type="submission" date="2014-04" db="EMBL/GenBank/DDBJ databases">
        <authorList>
            <consortium name="DOE Joint Genome Institute"/>
            <person name="Kuo A."/>
            <person name="Girlanda M."/>
            <person name="Perotto S."/>
            <person name="Kohler A."/>
            <person name="Nagy L.G."/>
            <person name="Floudas D."/>
            <person name="Copeland A."/>
            <person name="Barry K.W."/>
            <person name="Cichocki N."/>
            <person name="Veneault-Fourrey C."/>
            <person name="LaButti K."/>
            <person name="Lindquist E.A."/>
            <person name="Lipzen A."/>
            <person name="Lundell T."/>
            <person name="Morin E."/>
            <person name="Murat C."/>
            <person name="Sun H."/>
            <person name="Tunlid A."/>
            <person name="Henrissat B."/>
            <person name="Grigoriev I.V."/>
            <person name="Hibbett D.S."/>
            <person name="Martin F."/>
            <person name="Nordberg H.P."/>
            <person name="Cantor M.N."/>
            <person name="Hua S.X."/>
        </authorList>
    </citation>
    <scope>NUCLEOTIDE SEQUENCE [LARGE SCALE GENOMIC DNA]</scope>
    <source>
        <strain evidence="1 2">MUT 4182</strain>
    </source>
</reference>
<organism evidence="1 2">
    <name type="scientific">Tulasnella calospora MUT 4182</name>
    <dbReference type="NCBI Taxonomy" id="1051891"/>
    <lineage>
        <taxon>Eukaryota</taxon>
        <taxon>Fungi</taxon>
        <taxon>Dikarya</taxon>
        <taxon>Basidiomycota</taxon>
        <taxon>Agaricomycotina</taxon>
        <taxon>Agaricomycetes</taxon>
        <taxon>Cantharellales</taxon>
        <taxon>Tulasnellaceae</taxon>
        <taxon>Tulasnella</taxon>
    </lineage>
</organism>
<reference evidence="2" key="2">
    <citation type="submission" date="2015-01" db="EMBL/GenBank/DDBJ databases">
        <title>Evolutionary Origins and Diversification of the Mycorrhizal Mutualists.</title>
        <authorList>
            <consortium name="DOE Joint Genome Institute"/>
            <consortium name="Mycorrhizal Genomics Consortium"/>
            <person name="Kohler A."/>
            <person name="Kuo A."/>
            <person name="Nagy L.G."/>
            <person name="Floudas D."/>
            <person name="Copeland A."/>
            <person name="Barry K.W."/>
            <person name="Cichocki N."/>
            <person name="Veneault-Fourrey C."/>
            <person name="LaButti K."/>
            <person name="Lindquist E.A."/>
            <person name="Lipzen A."/>
            <person name="Lundell T."/>
            <person name="Morin E."/>
            <person name="Murat C."/>
            <person name="Riley R."/>
            <person name="Ohm R."/>
            <person name="Sun H."/>
            <person name="Tunlid A."/>
            <person name="Henrissat B."/>
            <person name="Grigoriev I.V."/>
            <person name="Hibbett D.S."/>
            <person name="Martin F."/>
        </authorList>
    </citation>
    <scope>NUCLEOTIDE SEQUENCE [LARGE SCALE GENOMIC DNA]</scope>
    <source>
        <strain evidence="2">MUT 4182</strain>
    </source>
</reference>
<name>A0A0C3QD92_9AGAM</name>
<accession>A0A0C3QD92</accession>
<sequence length="102" mass="11648">MCRDQKEHLDVANHLVQKGEILVKLERHDEAALHFEAAIVTCRENGYSWILGQAQLLGIPKTVMKWERRLPAVCDVKKLQRRLPQLFTASLKIPIIIGHGQS</sequence>
<dbReference type="AlphaFoldDB" id="A0A0C3QD92"/>